<dbReference type="AlphaFoldDB" id="A0A2G1MF70"/>
<dbReference type="OrthoDB" id="7593450at2"/>
<dbReference type="InterPro" id="IPR011990">
    <property type="entry name" value="TPR-like_helical_dom_sf"/>
</dbReference>
<comment type="caution">
    <text evidence="1">The sequence shown here is derived from an EMBL/GenBank/DDBJ whole genome shotgun (WGS) entry which is preliminary data.</text>
</comment>
<reference evidence="1 2" key="1">
    <citation type="submission" date="2017-08" db="EMBL/GenBank/DDBJ databases">
        <title>Draft Genome Sequence of Loktanella cinnabarina Strain XM1, Isolated from Coastal Surface Water.</title>
        <authorList>
            <person name="Ma R."/>
            <person name="Wang J."/>
            <person name="Wang Q."/>
            <person name="Ma Z."/>
            <person name="Li J."/>
            <person name="Chen L."/>
        </authorList>
    </citation>
    <scope>NUCLEOTIDE SEQUENCE [LARGE SCALE GENOMIC DNA]</scope>
    <source>
        <strain evidence="1 2">XM1</strain>
    </source>
</reference>
<evidence type="ECO:0000313" key="1">
    <source>
        <dbReference type="EMBL" id="PHP27344.1"/>
    </source>
</evidence>
<dbReference type="Gene3D" id="1.20.58.320">
    <property type="entry name" value="TPR-like"/>
    <property type="match status" value="1"/>
</dbReference>
<sequence>MTATPVTTQAEAPSEAEKVLAFWLEEVEPKQWYIADADLDATIRDRFGALWEKAEEGALGHWLTEPNGALAYIIVTDQFARNIWRDDARAFALDEQARSVAKLAIDNGWDREIVPPGRQFFYLPLMHSENLVDQDRAVRLFCDRMPEAESNLLHARAHREVIREFGRFPFRNAALGRETSAAEAEWIEQGGYGAVLERLKSEPK</sequence>
<dbReference type="SUPFAM" id="SSF48452">
    <property type="entry name" value="TPR-like"/>
    <property type="match status" value="1"/>
</dbReference>
<proteinExistence type="predicted"/>
<keyword evidence="2" id="KW-1185">Reference proteome</keyword>
<evidence type="ECO:0008006" key="3">
    <source>
        <dbReference type="Google" id="ProtNLM"/>
    </source>
</evidence>
<dbReference type="InterPro" id="IPR010323">
    <property type="entry name" value="DUF924"/>
</dbReference>
<dbReference type="RefSeq" id="WP_099277451.1">
    <property type="nucleotide sequence ID" value="NZ_CANMUC010000004.1"/>
</dbReference>
<evidence type="ECO:0000313" key="2">
    <source>
        <dbReference type="Proteomes" id="UP000221860"/>
    </source>
</evidence>
<dbReference type="Proteomes" id="UP000221860">
    <property type="component" value="Unassembled WGS sequence"/>
</dbReference>
<organism evidence="1 2">
    <name type="scientific">Limimaricola cinnabarinus</name>
    <dbReference type="NCBI Taxonomy" id="1125964"/>
    <lineage>
        <taxon>Bacteria</taxon>
        <taxon>Pseudomonadati</taxon>
        <taxon>Pseudomonadota</taxon>
        <taxon>Alphaproteobacteria</taxon>
        <taxon>Rhodobacterales</taxon>
        <taxon>Paracoccaceae</taxon>
        <taxon>Limimaricola</taxon>
    </lineage>
</organism>
<dbReference type="Gene3D" id="1.25.40.10">
    <property type="entry name" value="Tetratricopeptide repeat domain"/>
    <property type="match status" value="1"/>
</dbReference>
<accession>A0A2G1MF70</accession>
<gene>
    <name evidence="1" type="ORF">CJ301_11515</name>
</gene>
<dbReference type="EMBL" id="NQWH01000016">
    <property type="protein sequence ID" value="PHP27344.1"/>
    <property type="molecule type" value="Genomic_DNA"/>
</dbReference>
<name>A0A2G1MF70_9RHOB</name>
<protein>
    <recommendedName>
        <fullName evidence="3">DUF924 domain-containing protein</fullName>
    </recommendedName>
</protein>
<dbReference type="Pfam" id="PF06041">
    <property type="entry name" value="DUF924"/>
    <property type="match status" value="1"/>
</dbReference>